<keyword evidence="2" id="KW-1185">Reference proteome</keyword>
<evidence type="ECO:0000313" key="1">
    <source>
        <dbReference type="EMBL" id="SDG17955.1"/>
    </source>
</evidence>
<protein>
    <submittedName>
        <fullName evidence="1">Uncharacterized protein</fullName>
    </submittedName>
</protein>
<name>A0A1G7S4J1_9BACT</name>
<gene>
    <name evidence="1" type="ORF">SAMN04487901_101193</name>
</gene>
<dbReference type="Proteomes" id="UP000198779">
    <property type="component" value="Unassembled WGS sequence"/>
</dbReference>
<sequence length="87" mass="9651">MDFAAKAALALPVLIQRAMIKQHIGNITFVGLDLVYVYSIIVKQQSDVDSRLRSNLRSTTYIVIEGKFVYTAILGNESEGWESQACA</sequence>
<reference evidence="2" key="1">
    <citation type="submission" date="2016-10" db="EMBL/GenBank/DDBJ databases">
        <authorList>
            <person name="Varghese N."/>
            <person name="Submissions S."/>
        </authorList>
    </citation>
    <scope>NUCLEOTIDE SEQUENCE [LARGE SCALE GENOMIC DNA]</scope>
    <source>
        <strain evidence="2">BP1-148</strain>
    </source>
</reference>
<dbReference type="EMBL" id="FNCQ01000001">
    <property type="protein sequence ID" value="SDG17955.1"/>
    <property type="molecule type" value="Genomic_DNA"/>
</dbReference>
<evidence type="ECO:0000313" key="2">
    <source>
        <dbReference type="Proteomes" id="UP000198779"/>
    </source>
</evidence>
<accession>A0A1G7S4J1</accession>
<dbReference type="AlphaFoldDB" id="A0A1G7S4J1"/>
<proteinExistence type="predicted"/>
<dbReference type="STRING" id="645274.SAMN04487901_101193"/>
<organism evidence="1 2">
    <name type="scientific">Prevotella communis</name>
    <dbReference type="NCBI Taxonomy" id="2913614"/>
    <lineage>
        <taxon>Bacteria</taxon>
        <taxon>Pseudomonadati</taxon>
        <taxon>Bacteroidota</taxon>
        <taxon>Bacteroidia</taxon>
        <taxon>Bacteroidales</taxon>
        <taxon>Prevotellaceae</taxon>
        <taxon>Prevotella</taxon>
    </lineage>
</organism>